<dbReference type="Gene3D" id="2.60.40.640">
    <property type="match status" value="1"/>
</dbReference>
<organism evidence="1 2">
    <name type="scientific">Pichia kluyveri</name>
    <name type="common">Yeast</name>
    <dbReference type="NCBI Taxonomy" id="36015"/>
    <lineage>
        <taxon>Eukaryota</taxon>
        <taxon>Fungi</taxon>
        <taxon>Dikarya</taxon>
        <taxon>Ascomycota</taxon>
        <taxon>Saccharomycotina</taxon>
        <taxon>Pichiomycetes</taxon>
        <taxon>Pichiales</taxon>
        <taxon>Pichiaceae</taxon>
        <taxon>Pichia</taxon>
    </lineage>
</organism>
<sequence length="477" mass="55208">MSKWFGKQAEIFVDITDPPVNYKYSPIYPNIKGKVFINFIETLKKVSHIRCGIAGTADILYYATDLQYGAFQSTAINRQLITQSINFYNIHNDLPLDCKDCCNEKENGGNNNNNNNGTTPSFTFEEGEKINYNFEFKFPDCLFLPSSCKNFGNIDGDITVTYEIFVEIYRFGGLKNKPKRYLLYKVPIGWQSGVDPNLSKTITTLSYLKIDIFKDKLKKFYYDETTNALIPTSINKSHSSTKFIRKLWNNDYKSENYSNFTKSIPLGMDFSIRSIIELSEPFSSQISLKFNVDLKSIGIIDNKGKEFVFNGQSTKLGNFQIESLLIETNNSFSLQCNQYYMKEQSKNRIIKINFKELNMDIKDFQYNKMNEIFQYELPIEEISNKADIDINQSLMDIMGDNSIMCSGFVPNWFGNVVNFIITWTISDGYSQRRKYEFITKSMPDFLLGMEDTHNNNNNIEPDEAPPVYEDIEQDMKI</sequence>
<comment type="caution">
    <text evidence="1">The sequence shown here is derived from an EMBL/GenBank/DDBJ whole genome shotgun (WGS) entry which is preliminary data.</text>
</comment>
<dbReference type="InterPro" id="IPR014752">
    <property type="entry name" value="Arrestin-like_C"/>
</dbReference>
<protein>
    <recommendedName>
        <fullName evidence="3">Arrestin-like N-terminal domain-containing protein</fullName>
    </recommendedName>
</protein>
<evidence type="ECO:0008006" key="3">
    <source>
        <dbReference type="Google" id="ProtNLM"/>
    </source>
</evidence>
<reference evidence="1 2" key="1">
    <citation type="journal article" date="2023" name="Elife">
        <title>Identification of key yeast species and microbe-microbe interactions impacting larval growth of Drosophila in the wild.</title>
        <authorList>
            <person name="Mure A."/>
            <person name="Sugiura Y."/>
            <person name="Maeda R."/>
            <person name="Honda K."/>
            <person name="Sakurai N."/>
            <person name="Takahashi Y."/>
            <person name="Watada M."/>
            <person name="Katoh T."/>
            <person name="Gotoh A."/>
            <person name="Gotoh Y."/>
            <person name="Taniguchi I."/>
            <person name="Nakamura K."/>
            <person name="Hayashi T."/>
            <person name="Katayama T."/>
            <person name="Uemura T."/>
            <person name="Hattori Y."/>
        </authorList>
    </citation>
    <scope>NUCLEOTIDE SEQUENCE [LARGE SCALE GENOMIC DNA]</scope>
    <source>
        <strain evidence="1 2">PK-24</strain>
    </source>
</reference>
<evidence type="ECO:0000313" key="2">
    <source>
        <dbReference type="Proteomes" id="UP001378960"/>
    </source>
</evidence>
<dbReference type="EMBL" id="BTGB01000009">
    <property type="protein sequence ID" value="GMM47506.1"/>
    <property type="molecule type" value="Genomic_DNA"/>
</dbReference>
<dbReference type="AlphaFoldDB" id="A0AAV5R7K9"/>
<accession>A0AAV5R7K9</accession>
<name>A0AAV5R7K9_PICKL</name>
<gene>
    <name evidence="1" type="ORF">DAPK24_041040</name>
</gene>
<dbReference type="Proteomes" id="UP001378960">
    <property type="component" value="Unassembled WGS sequence"/>
</dbReference>
<keyword evidence="2" id="KW-1185">Reference proteome</keyword>
<evidence type="ECO:0000313" key="1">
    <source>
        <dbReference type="EMBL" id="GMM47506.1"/>
    </source>
</evidence>
<proteinExistence type="predicted"/>